<keyword evidence="2" id="KW-1185">Reference proteome</keyword>
<proteinExistence type="predicted"/>
<comment type="caution">
    <text evidence="1">The sequence shown here is derived from an EMBL/GenBank/DDBJ whole genome shotgun (WGS) entry which is preliminary data.</text>
</comment>
<dbReference type="Proteomes" id="UP001576774">
    <property type="component" value="Unassembled WGS sequence"/>
</dbReference>
<reference evidence="1 2" key="1">
    <citation type="submission" date="2024-09" db="EMBL/GenBank/DDBJ databases">
        <title>Floridaenema gen nov. (Aerosakkonemataceae, Aerosakkonematales ord. nov., Cyanobacteria) from benthic tropical and subtropical fresh waters, with the description of four new species.</title>
        <authorList>
            <person name="Moretto J.A."/>
            <person name="Berthold D.E."/>
            <person name="Lefler F.W."/>
            <person name="Huang I.-S."/>
            <person name="Laughinghouse H. IV."/>
        </authorList>
    </citation>
    <scope>NUCLEOTIDE SEQUENCE [LARGE SCALE GENOMIC DNA]</scope>
    <source>
        <strain evidence="1 2">BLCC-F46</strain>
    </source>
</reference>
<dbReference type="RefSeq" id="WP_413269975.1">
    <property type="nucleotide sequence ID" value="NZ_JBHFNQ010000064.1"/>
</dbReference>
<dbReference type="EMBL" id="JBHFNQ010000064">
    <property type="protein sequence ID" value="MFB2876855.1"/>
    <property type="molecule type" value="Genomic_DNA"/>
</dbReference>
<evidence type="ECO:0000313" key="1">
    <source>
        <dbReference type="EMBL" id="MFB2876855.1"/>
    </source>
</evidence>
<accession>A0ABV4X254</accession>
<organism evidence="1 2">
    <name type="scientific">Floridaenema aerugineum BLCC-F46</name>
    <dbReference type="NCBI Taxonomy" id="3153654"/>
    <lineage>
        <taxon>Bacteria</taxon>
        <taxon>Bacillati</taxon>
        <taxon>Cyanobacteriota</taxon>
        <taxon>Cyanophyceae</taxon>
        <taxon>Oscillatoriophycideae</taxon>
        <taxon>Aerosakkonematales</taxon>
        <taxon>Aerosakkonemataceae</taxon>
        <taxon>Floridanema</taxon>
        <taxon>Floridanema aerugineum</taxon>
    </lineage>
</organism>
<evidence type="ECO:0008006" key="3">
    <source>
        <dbReference type="Google" id="ProtNLM"/>
    </source>
</evidence>
<gene>
    <name evidence="1" type="ORF">ACE1CC_08165</name>
</gene>
<sequence>MATATAIDINGLDIKDICVCGQDIDIDHISDIYWDGKYDGVSYWDALEMFIYLMDGTEIAVHSFDLDPDAEKALAAWVGV</sequence>
<protein>
    <recommendedName>
        <fullName evidence="3">Phage protein</fullName>
    </recommendedName>
</protein>
<name>A0ABV4X254_9CYAN</name>
<evidence type="ECO:0000313" key="2">
    <source>
        <dbReference type="Proteomes" id="UP001576774"/>
    </source>
</evidence>